<evidence type="ECO:0000313" key="3">
    <source>
        <dbReference type="Proteomes" id="UP000000376"/>
    </source>
</evidence>
<dbReference type="EMBL" id="CP002045">
    <property type="protein sequence ID" value="ADH92864.1"/>
    <property type="molecule type" value="Genomic_DNA"/>
</dbReference>
<evidence type="ECO:0000256" key="1">
    <source>
        <dbReference type="SAM" id="Phobius"/>
    </source>
</evidence>
<dbReference type="OrthoDB" id="4399269at2"/>
<organism evidence="2 3">
    <name type="scientific">Arcanobacterium haemolyticum (strain ATCC 9345 / DSM 20595 / CCM 5947 / CCUG 17215 / LMG 16163 / NBRC 15585 / NCTC 8452 / 11018)</name>
    <dbReference type="NCBI Taxonomy" id="644284"/>
    <lineage>
        <taxon>Bacteria</taxon>
        <taxon>Bacillati</taxon>
        <taxon>Actinomycetota</taxon>
        <taxon>Actinomycetes</taxon>
        <taxon>Actinomycetales</taxon>
        <taxon>Actinomycetaceae</taxon>
        <taxon>Arcanobacterium</taxon>
    </lineage>
</organism>
<dbReference type="RefSeq" id="WP_013170358.1">
    <property type="nucleotide sequence ID" value="NC_014218.1"/>
</dbReference>
<keyword evidence="1" id="KW-1133">Transmembrane helix</keyword>
<dbReference type="AlphaFoldDB" id="D7BPL5"/>
<dbReference type="STRING" id="644284.Arch_1151"/>
<sequence length="270" mass="29175">MIQLLRQESIALTRNILSYLGIMLLVITVCFAISATSLPLLSGLATTTIIIVTIITPQLALVYLATRYWATMHGDSGYFTHAIPVRASTIFWAKTLYAIVATFPSLIVTILGVCAFFISRGWAAGATTQSIWSGMVETFEALPTSLLLAGAFLAMITIINIAISVAGTISFCAQDKYIRHGFAVPTIGLVLYYFAYQISGLLGALLIPGSINVSNGSFTWQLMLTDFINAIQHDQQPQVVGIGIVLTSTALTAVIAWLGIRSLRNHLSLR</sequence>
<reference evidence="2 3" key="1">
    <citation type="journal article" date="2010" name="Stand. Genomic Sci.">
        <title>Complete genome sequence of Arcanobacterium haemolyticum type strain (11018).</title>
        <authorList>
            <person name="Yasawong M."/>
            <person name="Teshima H."/>
            <person name="Lapidus A."/>
            <person name="Nolan M."/>
            <person name="Lucas S."/>
            <person name="Glavina Del Rio T."/>
            <person name="Tice H."/>
            <person name="Cheng J."/>
            <person name="Bruce D."/>
            <person name="Detter C."/>
            <person name="Tapia R."/>
            <person name="Han C."/>
            <person name="Goodwin L."/>
            <person name="Pitluck S."/>
            <person name="Liolios K."/>
            <person name="Ivanova N."/>
            <person name="Mavromatis K."/>
            <person name="Mikhailova N."/>
            <person name="Pati A."/>
            <person name="Chen A."/>
            <person name="Palaniappan K."/>
            <person name="Land M."/>
            <person name="Hauser L."/>
            <person name="Chang Y."/>
            <person name="Jeffries C."/>
            <person name="Rohde M."/>
            <person name="Sikorski J."/>
            <person name="Pukall R."/>
            <person name="Goker M."/>
            <person name="Woyke T."/>
            <person name="Bristow J."/>
            <person name="Eisen J."/>
            <person name="Markowitz V."/>
            <person name="Hugenholtz P."/>
            <person name="Kyrpides N."/>
            <person name="Klenk H."/>
        </authorList>
    </citation>
    <scope>NUCLEOTIDE SEQUENCE [LARGE SCALE GENOMIC DNA]</scope>
    <source>
        <strain evidence="3">ATCC 9345 / DSM 20595 / CCUG 17215 / LMG 16163 / NBRC 15585 / NCTC 8452 / 11018</strain>
    </source>
</reference>
<dbReference type="eggNOG" id="ENOG503072U">
    <property type="taxonomic scope" value="Bacteria"/>
</dbReference>
<accession>D7BPL5</accession>
<proteinExistence type="predicted"/>
<keyword evidence="1" id="KW-0472">Membrane</keyword>
<feature type="transmembrane region" description="Helical" evidence="1">
    <location>
        <begin position="239"/>
        <end position="260"/>
    </location>
</feature>
<gene>
    <name evidence="2" type="ordered locus">Arch_1151</name>
</gene>
<feature type="transmembrane region" description="Helical" evidence="1">
    <location>
        <begin position="40"/>
        <end position="64"/>
    </location>
</feature>
<dbReference type="KEGG" id="ahe:Arch_1151"/>
<feature type="transmembrane region" description="Helical" evidence="1">
    <location>
        <begin position="96"/>
        <end position="118"/>
    </location>
</feature>
<feature type="transmembrane region" description="Helical" evidence="1">
    <location>
        <begin position="146"/>
        <end position="170"/>
    </location>
</feature>
<feature type="transmembrane region" description="Helical" evidence="1">
    <location>
        <begin position="12"/>
        <end position="34"/>
    </location>
</feature>
<protein>
    <submittedName>
        <fullName evidence="2">Uncharacterized protein</fullName>
    </submittedName>
</protein>
<evidence type="ECO:0000313" key="2">
    <source>
        <dbReference type="EMBL" id="ADH92864.1"/>
    </source>
</evidence>
<feature type="transmembrane region" description="Helical" evidence="1">
    <location>
        <begin position="182"/>
        <end position="207"/>
    </location>
</feature>
<name>D7BPL5_ARCHD</name>
<dbReference type="HOGENOM" id="CLU_088926_0_0_11"/>
<dbReference type="Proteomes" id="UP000000376">
    <property type="component" value="Chromosome"/>
</dbReference>
<keyword evidence="3" id="KW-1185">Reference proteome</keyword>
<keyword evidence="1" id="KW-0812">Transmembrane</keyword>